<feature type="signal peptide" evidence="2">
    <location>
        <begin position="1"/>
        <end position="26"/>
    </location>
</feature>
<proteinExistence type="predicted"/>
<protein>
    <recommendedName>
        <fullName evidence="3">DUF4168 domain-containing protein</fullName>
    </recommendedName>
</protein>
<evidence type="ECO:0000313" key="5">
    <source>
        <dbReference type="Proteomes" id="UP000004690"/>
    </source>
</evidence>
<dbReference type="STRING" id="926559.JoomaDRAFT_1373"/>
<dbReference type="HOGENOM" id="CLU_129320_1_0_10"/>
<feature type="domain" description="DUF4168" evidence="3">
    <location>
        <begin position="39"/>
        <end position="150"/>
    </location>
</feature>
<dbReference type="RefSeq" id="WP_008611563.1">
    <property type="nucleotide sequence ID" value="NZ_JH651379.1"/>
</dbReference>
<sequence length="161" mass="17853">MLTVKRLKIALIFVAILGSVNMFAQAQPSVTPAKAENVSDAELQQFADAYMAMQKENQQAQQVMAKTIEEEGLELDRFNEIHKASMDPNTEIEASEEEIAMHKAAIAKLEKLQPEFEAKMKTIIEDSGLSLDRYQALGAAIQADQALQQKLQGIMMKNVQG</sequence>
<dbReference type="Proteomes" id="UP000004690">
    <property type="component" value="Unassembled WGS sequence"/>
</dbReference>
<dbReference type="EMBL" id="JH651379">
    <property type="protein sequence ID" value="EIJ38388.1"/>
    <property type="molecule type" value="Genomic_DNA"/>
</dbReference>
<feature type="chain" id="PRO_5003668780" description="DUF4168 domain-containing protein" evidence="2">
    <location>
        <begin position="27"/>
        <end position="161"/>
    </location>
</feature>
<dbReference type="InterPro" id="IPR025433">
    <property type="entry name" value="DUF4168"/>
</dbReference>
<dbReference type="AlphaFoldDB" id="I3C445"/>
<feature type="coiled-coil region" evidence="1">
    <location>
        <begin position="43"/>
        <end position="112"/>
    </location>
</feature>
<keyword evidence="2" id="KW-0732">Signal</keyword>
<gene>
    <name evidence="4" type="ORF">JoomaDRAFT_1373</name>
</gene>
<reference evidence="4 5" key="1">
    <citation type="submission" date="2012-02" db="EMBL/GenBank/DDBJ databases">
        <title>Improved High-Quality Draft genome of Joostella marina DSM 19592.</title>
        <authorList>
            <consortium name="US DOE Joint Genome Institute (JGI-PGF)"/>
            <person name="Lucas S."/>
            <person name="Copeland A."/>
            <person name="Lapidus A."/>
            <person name="Bruce D."/>
            <person name="Goodwin L."/>
            <person name="Pitluck S."/>
            <person name="Peters L."/>
            <person name="Chertkov O."/>
            <person name="Ovchinnikova G."/>
            <person name="Kyrpides N."/>
            <person name="Mavromatis K."/>
            <person name="Detter J.C."/>
            <person name="Han C."/>
            <person name="Land M."/>
            <person name="Hauser L."/>
            <person name="Markowitz V."/>
            <person name="Cheng J.-F."/>
            <person name="Hugenholtz P."/>
            <person name="Woyke T."/>
            <person name="Wu D."/>
            <person name="Tindall B."/>
            <person name="Brambilla E."/>
            <person name="Klenk H.-P."/>
            <person name="Eisen J.A."/>
        </authorList>
    </citation>
    <scope>NUCLEOTIDE SEQUENCE [LARGE SCALE GENOMIC DNA]</scope>
    <source>
        <strain evidence="4 5">DSM 19592</strain>
    </source>
</reference>
<evidence type="ECO:0000259" key="3">
    <source>
        <dbReference type="Pfam" id="PF13767"/>
    </source>
</evidence>
<evidence type="ECO:0000256" key="1">
    <source>
        <dbReference type="SAM" id="Coils"/>
    </source>
</evidence>
<name>I3C445_9FLAO</name>
<keyword evidence="1" id="KW-0175">Coiled coil</keyword>
<evidence type="ECO:0000256" key="2">
    <source>
        <dbReference type="SAM" id="SignalP"/>
    </source>
</evidence>
<evidence type="ECO:0000313" key="4">
    <source>
        <dbReference type="EMBL" id="EIJ38388.1"/>
    </source>
</evidence>
<organism evidence="4 5">
    <name type="scientific">Galbibacter orientalis DSM 19592</name>
    <dbReference type="NCBI Taxonomy" id="926559"/>
    <lineage>
        <taxon>Bacteria</taxon>
        <taxon>Pseudomonadati</taxon>
        <taxon>Bacteroidota</taxon>
        <taxon>Flavobacteriia</taxon>
        <taxon>Flavobacteriales</taxon>
        <taxon>Flavobacteriaceae</taxon>
        <taxon>Galbibacter</taxon>
    </lineage>
</organism>
<dbReference type="OrthoDB" id="1467687at2"/>
<keyword evidence="5" id="KW-1185">Reference proteome</keyword>
<dbReference type="eggNOG" id="ENOG5032JB2">
    <property type="taxonomic scope" value="Bacteria"/>
</dbReference>
<dbReference type="Pfam" id="PF13767">
    <property type="entry name" value="DUF4168"/>
    <property type="match status" value="1"/>
</dbReference>
<accession>I3C445</accession>